<dbReference type="InterPro" id="IPR006047">
    <property type="entry name" value="GH13_cat_dom"/>
</dbReference>
<dbReference type="EMBL" id="UINC01038682">
    <property type="protein sequence ID" value="SVB36044.1"/>
    <property type="molecule type" value="Genomic_DNA"/>
</dbReference>
<evidence type="ECO:0000259" key="1">
    <source>
        <dbReference type="SMART" id="SM00642"/>
    </source>
</evidence>
<dbReference type="Gene3D" id="3.20.20.80">
    <property type="entry name" value="Glycosidases"/>
    <property type="match status" value="2"/>
</dbReference>
<evidence type="ECO:0000313" key="2">
    <source>
        <dbReference type="EMBL" id="SVB36044.1"/>
    </source>
</evidence>
<reference evidence="2" key="1">
    <citation type="submission" date="2018-05" db="EMBL/GenBank/DDBJ databases">
        <authorList>
            <person name="Lanie J.A."/>
            <person name="Ng W.-L."/>
            <person name="Kazmierczak K.M."/>
            <person name="Andrzejewski T.M."/>
            <person name="Davidsen T.M."/>
            <person name="Wayne K.J."/>
            <person name="Tettelin H."/>
            <person name="Glass J.I."/>
            <person name="Rusch D."/>
            <person name="Podicherti R."/>
            <person name="Tsui H.-C.T."/>
            <person name="Winkler M.E."/>
        </authorList>
    </citation>
    <scope>NUCLEOTIDE SEQUENCE</scope>
</reference>
<sequence length="327" mass="37715">MKKTANSWIRWRKVVLACASTLIPSLSFGEAMLQYFNTSWAEITRRMPELAEAGYSSLWLPPPTKGSGGLSVGYDLWDPFDLGGKDQRGTFPTRYGTETELHRLVETAHRFGIRVYFDNIMNHRAFDVPGYNDHAPPDIYPGMRPEDFHIRRNAEGYYRKWDNVREWWSEWQVQNLGLADLIDIAAEPGSTNRNFGDWEGATAEKIKFLRHPDNPEFYCYDANGSYVGFGQDNGLTVEYLAQNEAFYSEYVEIYLNRAARWLLDRTKADGLRLDAVKHIPADFFGATFGADRDRSNYGYLGQAQEQFNLTRGFSDWDNHRDTVFDTE</sequence>
<dbReference type="PANTHER" id="PTHR43447">
    <property type="entry name" value="ALPHA-AMYLASE"/>
    <property type="match status" value="1"/>
</dbReference>
<protein>
    <recommendedName>
        <fullName evidence="1">Glycosyl hydrolase family 13 catalytic domain-containing protein</fullName>
    </recommendedName>
</protein>
<organism evidence="2">
    <name type="scientific">marine metagenome</name>
    <dbReference type="NCBI Taxonomy" id="408172"/>
    <lineage>
        <taxon>unclassified sequences</taxon>
        <taxon>metagenomes</taxon>
        <taxon>ecological metagenomes</taxon>
    </lineage>
</organism>
<dbReference type="GO" id="GO:0005975">
    <property type="term" value="P:carbohydrate metabolic process"/>
    <property type="evidence" value="ECO:0007669"/>
    <property type="project" value="InterPro"/>
</dbReference>
<accession>A0A382DDI1</accession>
<proteinExistence type="predicted"/>
<dbReference type="AlphaFoldDB" id="A0A382DDI1"/>
<feature type="domain" description="Glycosyl hydrolase family 13 catalytic" evidence="1">
    <location>
        <begin position="30"/>
        <end position="327"/>
    </location>
</feature>
<feature type="non-terminal residue" evidence="2">
    <location>
        <position position="327"/>
    </location>
</feature>
<dbReference type="InterPro" id="IPR017853">
    <property type="entry name" value="GH"/>
</dbReference>
<name>A0A382DDI1_9ZZZZ</name>
<dbReference type="SMART" id="SM00642">
    <property type="entry name" value="Aamy"/>
    <property type="match status" value="1"/>
</dbReference>
<dbReference type="SUPFAM" id="SSF51445">
    <property type="entry name" value="(Trans)glycosidases"/>
    <property type="match status" value="1"/>
</dbReference>
<gene>
    <name evidence="2" type="ORF">METZ01_LOCUS188898</name>
</gene>
<dbReference type="Pfam" id="PF00128">
    <property type="entry name" value="Alpha-amylase"/>
    <property type="match status" value="1"/>
</dbReference>